<dbReference type="EMBL" id="GGEC01065069">
    <property type="protein sequence ID" value="MBX45553.1"/>
    <property type="molecule type" value="Transcribed_RNA"/>
</dbReference>
<feature type="compositionally biased region" description="Basic residues" evidence="1">
    <location>
        <begin position="20"/>
        <end position="29"/>
    </location>
</feature>
<proteinExistence type="predicted"/>
<organism evidence="2">
    <name type="scientific">Rhizophora mucronata</name>
    <name type="common">Asiatic mangrove</name>
    <dbReference type="NCBI Taxonomy" id="61149"/>
    <lineage>
        <taxon>Eukaryota</taxon>
        <taxon>Viridiplantae</taxon>
        <taxon>Streptophyta</taxon>
        <taxon>Embryophyta</taxon>
        <taxon>Tracheophyta</taxon>
        <taxon>Spermatophyta</taxon>
        <taxon>Magnoliopsida</taxon>
        <taxon>eudicotyledons</taxon>
        <taxon>Gunneridae</taxon>
        <taxon>Pentapetalae</taxon>
        <taxon>rosids</taxon>
        <taxon>fabids</taxon>
        <taxon>Malpighiales</taxon>
        <taxon>Rhizophoraceae</taxon>
        <taxon>Rhizophora</taxon>
    </lineage>
</organism>
<accession>A0A2P2NSY5</accession>
<protein>
    <submittedName>
        <fullName evidence="2">Uncharacterized protein</fullName>
    </submittedName>
</protein>
<evidence type="ECO:0000313" key="2">
    <source>
        <dbReference type="EMBL" id="MBX45553.1"/>
    </source>
</evidence>
<sequence>MLLNNISKKKDQIGVANKDYHKKKKQTET</sequence>
<name>A0A2P2NSY5_RHIMU</name>
<reference evidence="2" key="1">
    <citation type="submission" date="2018-02" db="EMBL/GenBank/DDBJ databases">
        <title>Rhizophora mucronata_Transcriptome.</title>
        <authorList>
            <person name="Meera S.P."/>
            <person name="Sreeshan A."/>
            <person name="Augustine A."/>
        </authorList>
    </citation>
    <scope>NUCLEOTIDE SEQUENCE</scope>
    <source>
        <tissue evidence="2">Leaf</tissue>
    </source>
</reference>
<feature type="region of interest" description="Disordered" evidence="1">
    <location>
        <begin position="1"/>
        <end position="29"/>
    </location>
</feature>
<dbReference type="AlphaFoldDB" id="A0A2P2NSY5"/>
<evidence type="ECO:0000256" key="1">
    <source>
        <dbReference type="SAM" id="MobiDB-lite"/>
    </source>
</evidence>